<evidence type="ECO:0000313" key="5">
    <source>
        <dbReference type="Proteomes" id="UP000887561"/>
    </source>
</evidence>
<keyword evidence="5" id="KW-1185">Reference proteome</keyword>
<sequence>MSKNSINLVDDSLELDDPHPDIHQLYILFDHQFFYGKLNERACTVAWSKRMTSCAGVCQFYRKTGLCCVRLSEPLLKLRRRRDLVETLLHEMIHAYLFVTGGALFMDRDGHGPEFQSHMNRINSLAGTSITIFHSFHAEVIHYKQHWWRCSGPCKERAPYYGWVKRAVNRKPGPYDYWWKQHQVDCGGDYVKVKEPEKSQENTKEDSSGRKRKIGLKRGPLFYLMSIALEKASTDLISLPSSSSGNNNNINCFVFDDENDEDICVIGEVVKSPKLKTLKSPKTDGGVKRIFPGKDDSGGENEIALTDKQQLHIEEIPSSFNTKQNSDIFNFSTNQKTPTTSQYLNNNSNNDISPPPPLYFGAEDDFLYSNDLSPINNLQPSTSSQNSNNSSKRSLINKEDKNEFWSENCEVNNEKNVEEEAQPAAKKRKKRTKEEIEAEKLQKEVIRVQREMQSAKNTKCEQYLFCYFSNRILAINDNLREELNTRFNERGIPNQLIYENSTGNLMRITWKRKRIEACIDQGKLNKSENMLSSLIFEAYERYRAQIRMVPDVLDFSFLVVQMHRALAKAEKKSDKLAMAELVGIASNHFAVSKGISEGPDMVTDWWTRMLEHVPRLSEEQRRAIIKEHPNPINAKCIGRNTTSCDNYHKLCCDGLKKCKHTGDGVYKCFKRDCSTGPCNSNNIVKYGTDGCCYGLYCEVDTCKSILGVPGKK</sequence>
<dbReference type="GO" id="GO:0031593">
    <property type="term" value="F:polyubiquitin modification-dependent protein binding"/>
    <property type="evidence" value="ECO:0007669"/>
    <property type="project" value="TreeGrafter"/>
</dbReference>
<evidence type="ECO:0000256" key="3">
    <source>
        <dbReference type="SAM" id="MobiDB-lite"/>
    </source>
</evidence>
<evidence type="ECO:0000313" key="6">
    <source>
        <dbReference type="WBParaSite" id="scaffold35469_cov250.g22504"/>
    </source>
</evidence>
<dbReference type="GO" id="GO:0004222">
    <property type="term" value="F:metalloendopeptidase activity"/>
    <property type="evidence" value="ECO:0007669"/>
    <property type="project" value="InterPro"/>
</dbReference>
<feature type="compositionally biased region" description="Polar residues" evidence="3">
    <location>
        <begin position="324"/>
        <end position="344"/>
    </location>
</feature>
<dbReference type="Pfam" id="PF10263">
    <property type="entry name" value="SprT-like"/>
    <property type="match status" value="1"/>
</dbReference>
<dbReference type="GO" id="GO:0003697">
    <property type="term" value="F:single-stranded DNA binding"/>
    <property type="evidence" value="ECO:0007669"/>
    <property type="project" value="InterPro"/>
</dbReference>
<reference evidence="6" key="1">
    <citation type="submission" date="2022-11" db="UniProtKB">
        <authorList>
            <consortium name="WormBaseParasite"/>
        </authorList>
    </citation>
    <scope>IDENTIFICATION</scope>
</reference>
<dbReference type="Pfam" id="PF22934">
    <property type="entry name" value="SPRTN_ZBD"/>
    <property type="match status" value="1"/>
</dbReference>
<evidence type="ECO:0000259" key="4">
    <source>
        <dbReference type="SMART" id="SM00731"/>
    </source>
</evidence>
<dbReference type="InterPro" id="IPR044245">
    <property type="entry name" value="Spartan"/>
</dbReference>
<dbReference type="WBParaSite" id="scaffold35469_cov250.g22504">
    <property type="protein sequence ID" value="scaffold35469_cov250.g22504"/>
    <property type="gene ID" value="scaffold35469_cov250.g22504"/>
</dbReference>
<protein>
    <submittedName>
        <fullName evidence="6">SprT-like domain-containing protein</fullName>
    </submittedName>
</protein>
<accession>A0A915MFB5</accession>
<keyword evidence="2" id="KW-0539">Nucleus</keyword>
<comment type="subcellular location">
    <subcellularLocation>
        <location evidence="1">Nucleus</location>
    </subcellularLocation>
</comment>
<name>A0A915MFB5_MELJA</name>
<feature type="region of interest" description="Disordered" evidence="3">
    <location>
        <begin position="324"/>
        <end position="398"/>
    </location>
</feature>
<dbReference type="AlphaFoldDB" id="A0A915MFB5"/>
<dbReference type="InterPro" id="IPR055220">
    <property type="entry name" value="SPRTN_ZBD"/>
</dbReference>
<feature type="compositionally biased region" description="Low complexity" evidence="3">
    <location>
        <begin position="376"/>
        <end position="394"/>
    </location>
</feature>
<feature type="domain" description="SprT-like" evidence="4">
    <location>
        <begin position="20"/>
        <end position="193"/>
    </location>
</feature>
<dbReference type="Proteomes" id="UP000887561">
    <property type="component" value="Unplaced"/>
</dbReference>
<evidence type="ECO:0000256" key="2">
    <source>
        <dbReference type="ARBA" id="ARBA00023242"/>
    </source>
</evidence>
<evidence type="ECO:0000256" key="1">
    <source>
        <dbReference type="ARBA" id="ARBA00004123"/>
    </source>
</evidence>
<organism evidence="5 6">
    <name type="scientific">Meloidogyne javanica</name>
    <name type="common">Root-knot nematode worm</name>
    <dbReference type="NCBI Taxonomy" id="6303"/>
    <lineage>
        <taxon>Eukaryota</taxon>
        <taxon>Metazoa</taxon>
        <taxon>Ecdysozoa</taxon>
        <taxon>Nematoda</taxon>
        <taxon>Chromadorea</taxon>
        <taxon>Rhabditida</taxon>
        <taxon>Tylenchina</taxon>
        <taxon>Tylenchomorpha</taxon>
        <taxon>Tylenchoidea</taxon>
        <taxon>Meloidogynidae</taxon>
        <taxon>Meloidogyninae</taxon>
        <taxon>Meloidogyne</taxon>
        <taxon>Meloidogyne incognita group</taxon>
    </lineage>
</organism>
<proteinExistence type="predicted"/>
<dbReference type="PANTHER" id="PTHR21220:SF0">
    <property type="entry name" value="DNA-DEPENDENT METALLOPROTEASE SPRTN"/>
    <property type="match status" value="1"/>
</dbReference>
<dbReference type="GO" id="GO:0006974">
    <property type="term" value="P:DNA damage response"/>
    <property type="evidence" value="ECO:0007669"/>
    <property type="project" value="InterPro"/>
</dbReference>
<feature type="region of interest" description="Disordered" evidence="3">
    <location>
        <begin position="413"/>
        <end position="436"/>
    </location>
</feature>
<dbReference type="PANTHER" id="PTHR21220">
    <property type="entry name" value="DNA-DEPENDENT METALLOPROTEASE SPRTN"/>
    <property type="match status" value="1"/>
</dbReference>
<dbReference type="InterPro" id="IPR006640">
    <property type="entry name" value="SprT-like_domain"/>
</dbReference>
<dbReference type="GO" id="GO:0005634">
    <property type="term" value="C:nucleus"/>
    <property type="evidence" value="ECO:0007669"/>
    <property type="project" value="UniProtKB-SubCell"/>
</dbReference>
<dbReference type="SMART" id="SM00731">
    <property type="entry name" value="SprT"/>
    <property type="match status" value="1"/>
</dbReference>